<accession>A0ACB9Z0V8</accession>
<reference evidence="1 2" key="1">
    <citation type="journal article" date="2022" name="New Phytol.">
        <title>Ecological generalism drives hyperdiversity of secondary metabolite gene clusters in xylarialean endophytes.</title>
        <authorList>
            <person name="Franco M.E.E."/>
            <person name="Wisecaver J.H."/>
            <person name="Arnold A.E."/>
            <person name="Ju Y.M."/>
            <person name="Slot J.C."/>
            <person name="Ahrendt S."/>
            <person name="Moore L.P."/>
            <person name="Eastman K.E."/>
            <person name="Scott K."/>
            <person name="Konkel Z."/>
            <person name="Mondo S.J."/>
            <person name="Kuo A."/>
            <person name="Hayes R.D."/>
            <person name="Haridas S."/>
            <person name="Andreopoulos B."/>
            <person name="Riley R."/>
            <person name="LaButti K."/>
            <person name="Pangilinan J."/>
            <person name="Lipzen A."/>
            <person name="Amirebrahimi M."/>
            <person name="Yan J."/>
            <person name="Adam C."/>
            <person name="Keymanesh K."/>
            <person name="Ng V."/>
            <person name="Louie K."/>
            <person name="Northen T."/>
            <person name="Drula E."/>
            <person name="Henrissat B."/>
            <person name="Hsieh H.M."/>
            <person name="Youens-Clark K."/>
            <person name="Lutzoni F."/>
            <person name="Miadlikowska J."/>
            <person name="Eastwood D.C."/>
            <person name="Hamelin R.C."/>
            <person name="Grigoriev I.V."/>
            <person name="U'Ren J.M."/>
        </authorList>
    </citation>
    <scope>NUCLEOTIDE SEQUENCE [LARGE SCALE GENOMIC DNA]</scope>
    <source>
        <strain evidence="1 2">CBS 119005</strain>
    </source>
</reference>
<dbReference type="Proteomes" id="UP001497700">
    <property type="component" value="Unassembled WGS sequence"/>
</dbReference>
<dbReference type="EMBL" id="MU393480">
    <property type="protein sequence ID" value="KAI4864853.1"/>
    <property type="molecule type" value="Genomic_DNA"/>
</dbReference>
<comment type="caution">
    <text evidence="1">The sequence shown here is derived from an EMBL/GenBank/DDBJ whole genome shotgun (WGS) entry which is preliminary data.</text>
</comment>
<protein>
    <submittedName>
        <fullName evidence="1">Uncharacterized protein</fullName>
    </submittedName>
</protein>
<sequence>MARFTCDHELPKGRIGTNLAHVPRDNSNRCPGCQTKSPSGVIGLLKNLQKPAPDPQKPRDAAISQHLITFAFDRFISQRKAAGFKARLGEVFGVFGETCYLLLDRKQIASFSITARGKWGIEVTKQAWRAVGAAVLKTNGVYQPIQPARAEILTTLNNMIEFMRGRAAAVDTFEQLEIVYSSASTLRMLRDDVTSALSSLEDGFTKWDAVGK</sequence>
<name>A0ACB9Z0V8_9PEZI</name>
<proteinExistence type="predicted"/>
<evidence type="ECO:0000313" key="2">
    <source>
        <dbReference type="Proteomes" id="UP001497700"/>
    </source>
</evidence>
<keyword evidence="2" id="KW-1185">Reference proteome</keyword>
<evidence type="ECO:0000313" key="1">
    <source>
        <dbReference type="EMBL" id="KAI4864853.1"/>
    </source>
</evidence>
<gene>
    <name evidence="1" type="ORF">F4820DRAFT_323033</name>
</gene>
<organism evidence="1 2">
    <name type="scientific">Hypoxylon rubiginosum</name>
    <dbReference type="NCBI Taxonomy" id="110542"/>
    <lineage>
        <taxon>Eukaryota</taxon>
        <taxon>Fungi</taxon>
        <taxon>Dikarya</taxon>
        <taxon>Ascomycota</taxon>
        <taxon>Pezizomycotina</taxon>
        <taxon>Sordariomycetes</taxon>
        <taxon>Xylariomycetidae</taxon>
        <taxon>Xylariales</taxon>
        <taxon>Hypoxylaceae</taxon>
        <taxon>Hypoxylon</taxon>
    </lineage>
</organism>